<reference evidence="2" key="1">
    <citation type="journal article" date="2017" name="Nature">
        <title>The sunflower genome provides insights into oil metabolism, flowering and Asterid evolution.</title>
        <authorList>
            <person name="Badouin H."/>
            <person name="Gouzy J."/>
            <person name="Grassa C.J."/>
            <person name="Murat F."/>
            <person name="Staton S.E."/>
            <person name="Cottret L."/>
            <person name="Lelandais-Briere C."/>
            <person name="Owens G.L."/>
            <person name="Carrere S."/>
            <person name="Mayjonade B."/>
            <person name="Legrand L."/>
            <person name="Gill N."/>
            <person name="Kane N.C."/>
            <person name="Bowers J.E."/>
            <person name="Hubner S."/>
            <person name="Bellec A."/>
            <person name="Berard A."/>
            <person name="Berges H."/>
            <person name="Blanchet N."/>
            <person name="Boniface M.C."/>
            <person name="Brunel D."/>
            <person name="Catrice O."/>
            <person name="Chaidir N."/>
            <person name="Claudel C."/>
            <person name="Donnadieu C."/>
            <person name="Faraut T."/>
            <person name="Fievet G."/>
            <person name="Helmstetter N."/>
            <person name="King M."/>
            <person name="Knapp S.J."/>
            <person name="Lai Z."/>
            <person name="Le Paslier M.C."/>
            <person name="Lippi Y."/>
            <person name="Lorenzon L."/>
            <person name="Mandel J.R."/>
            <person name="Marage G."/>
            <person name="Marchand G."/>
            <person name="Marquand E."/>
            <person name="Bret-Mestries E."/>
            <person name="Morien E."/>
            <person name="Nambeesan S."/>
            <person name="Nguyen T."/>
            <person name="Pegot-Espagnet P."/>
            <person name="Pouilly N."/>
            <person name="Raftis F."/>
            <person name="Sallet E."/>
            <person name="Schiex T."/>
            <person name="Thomas J."/>
            <person name="Vandecasteele C."/>
            <person name="Vares D."/>
            <person name="Vear F."/>
            <person name="Vautrin S."/>
            <person name="Crespi M."/>
            <person name="Mangin B."/>
            <person name="Burke J.M."/>
            <person name="Salse J."/>
            <person name="Munos S."/>
            <person name="Vincourt P."/>
            <person name="Rieseberg L.H."/>
            <person name="Langlade N.B."/>
        </authorList>
    </citation>
    <scope>NUCLEOTIDE SEQUENCE</scope>
    <source>
        <tissue evidence="2">Leaves</tissue>
    </source>
</reference>
<dbReference type="EMBL" id="MNCJ02000329">
    <property type="protein sequence ID" value="KAF5767974.1"/>
    <property type="molecule type" value="Genomic_DNA"/>
</dbReference>
<feature type="compositionally biased region" description="Basic residues" evidence="1">
    <location>
        <begin position="10"/>
        <end position="39"/>
    </location>
</feature>
<dbReference type="AlphaFoldDB" id="A0A9K3E8L2"/>
<comment type="caution">
    <text evidence="2">The sequence shown here is derived from an EMBL/GenBank/DDBJ whole genome shotgun (WGS) entry which is preliminary data.</text>
</comment>
<sequence length="59" mass="7108">MFDLDDQTRGVRRKVRRNIHHTSIKRRNLWRRNRKHKRRSSGDSRTSGDLSQGTRLGNH</sequence>
<evidence type="ECO:0000313" key="2">
    <source>
        <dbReference type="EMBL" id="KAF5767974.1"/>
    </source>
</evidence>
<evidence type="ECO:0000256" key="1">
    <source>
        <dbReference type="SAM" id="MobiDB-lite"/>
    </source>
</evidence>
<accession>A0A9K3E8L2</accession>
<feature type="region of interest" description="Disordered" evidence="1">
    <location>
        <begin position="1"/>
        <end position="59"/>
    </location>
</feature>
<reference evidence="2" key="2">
    <citation type="submission" date="2020-06" db="EMBL/GenBank/DDBJ databases">
        <title>Helianthus annuus Genome sequencing and assembly Release 2.</title>
        <authorList>
            <person name="Gouzy J."/>
            <person name="Langlade N."/>
            <person name="Munos S."/>
        </authorList>
    </citation>
    <scope>NUCLEOTIDE SEQUENCE</scope>
    <source>
        <tissue evidence="2">Leaves</tissue>
    </source>
</reference>
<dbReference type="Proteomes" id="UP000215914">
    <property type="component" value="Unassembled WGS sequence"/>
</dbReference>
<dbReference type="Gramene" id="mRNA:HanXRQr2_Chr14g0630901">
    <property type="protein sequence ID" value="CDS:HanXRQr2_Chr14g0630901.1"/>
    <property type="gene ID" value="HanXRQr2_Chr14g0630901"/>
</dbReference>
<gene>
    <name evidence="2" type="ORF">HanXRQr2_Chr14g0630901</name>
</gene>
<organism evidence="2 3">
    <name type="scientific">Helianthus annuus</name>
    <name type="common">Common sunflower</name>
    <dbReference type="NCBI Taxonomy" id="4232"/>
    <lineage>
        <taxon>Eukaryota</taxon>
        <taxon>Viridiplantae</taxon>
        <taxon>Streptophyta</taxon>
        <taxon>Embryophyta</taxon>
        <taxon>Tracheophyta</taxon>
        <taxon>Spermatophyta</taxon>
        <taxon>Magnoliopsida</taxon>
        <taxon>eudicotyledons</taxon>
        <taxon>Gunneridae</taxon>
        <taxon>Pentapetalae</taxon>
        <taxon>asterids</taxon>
        <taxon>campanulids</taxon>
        <taxon>Asterales</taxon>
        <taxon>Asteraceae</taxon>
        <taxon>Asteroideae</taxon>
        <taxon>Heliantheae alliance</taxon>
        <taxon>Heliantheae</taxon>
        <taxon>Helianthus</taxon>
    </lineage>
</organism>
<name>A0A9K3E8L2_HELAN</name>
<proteinExistence type="predicted"/>
<protein>
    <submittedName>
        <fullName evidence="2">Uncharacterized protein</fullName>
    </submittedName>
</protein>
<keyword evidence="3" id="KW-1185">Reference proteome</keyword>
<evidence type="ECO:0000313" key="3">
    <source>
        <dbReference type="Proteomes" id="UP000215914"/>
    </source>
</evidence>